<keyword evidence="2" id="KW-0808">Transferase</keyword>
<evidence type="ECO:0000313" key="6">
    <source>
        <dbReference type="Proteomes" id="UP000607653"/>
    </source>
</evidence>
<dbReference type="SUPFAM" id="SSF46785">
    <property type="entry name" value="Winged helix' DNA-binding domain"/>
    <property type="match status" value="1"/>
</dbReference>
<evidence type="ECO:0000256" key="2">
    <source>
        <dbReference type="ARBA" id="ARBA00022679"/>
    </source>
</evidence>
<feature type="domain" description="O-methyltransferase dimerisation" evidence="4">
    <location>
        <begin position="26"/>
        <end position="119"/>
    </location>
</feature>
<accession>A0A822ZBR4</accession>
<reference evidence="5 6" key="1">
    <citation type="journal article" date="2020" name="Mol. Biol. Evol.">
        <title>Distinct Expression and Methylation Patterns for Genes with Different Fates following a Single Whole-Genome Duplication in Flowering Plants.</title>
        <authorList>
            <person name="Shi T."/>
            <person name="Rahmani R.S."/>
            <person name="Gugger P.F."/>
            <person name="Wang M."/>
            <person name="Li H."/>
            <person name="Zhang Y."/>
            <person name="Li Z."/>
            <person name="Wang Q."/>
            <person name="Van de Peer Y."/>
            <person name="Marchal K."/>
            <person name="Chen J."/>
        </authorList>
    </citation>
    <scope>NUCLEOTIDE SEQUENCE [LARGE SCALE GENOMIC DNA]</scope>
    <source>
        <tissue evidence="5">Leaf</tissue>
    </source>
</reference>
<evidence type="ECO:0000259" key="4">
    <source>
        <dbReference type="Pfam" id="PF08100"/>
    </source>
</evidence>
<name>A0A822ZBR4_NELNU</name>
<dbReference type="Pfam" id="PF08100">
    <property type="entry name" value="Dimerisation"/>
    <property type="match status" value="1"/>
</dbReference>
<dbReference type="FunFam" id="1.10.10.10:FF:000357">
    <property type="entry name" value="Caffeic acid 3-O-methyltransferase"/>
    <property type="match status" value="1"/>
</dbReference>
<dbReference type="Proteomes" id="UP000607653">
    <property type="component" value="Unassembled WGS sequence"/>
</dbReference>
<keyword evidence="3" id="KW-0949">S-adenosyl-L-methionine</keyword>
<dbReference type="InterPro" id="IPR036390">
    <property type="entry name" value="WH_DNA-bd_sf"/>
</dbReference>
<dbReference type="GO" id="GO:0008168">
    <property type="term" value="F:methyltransferase activity"/>
    <property type="evidence" value="ECO:0007669"/>
    <property type="project" value="UniProtKB-KW"/>
</dbReference>
<gene>
    <name evidence="5" type="ORF">HUJ06_016283</name>
</gene>
<comment type="caution">
    <text evidence="5">The sequence shown here is derived from an EMBL/GenBank/DDBJ whole genome shotgun (WGS) entry which is preliminary data.</text>
</comment>
<dbReference type="InterPro" id="IPR016461">
    <property type="entry name" value="COMT-like"/>
</dbReference>
<dbReference type="GO" id="GO:0032259">
    <property type="term" value="P:methylation"/>
    <property type="evidence" value="ECO:0007669"/>
    <property type="project" value="UniProtKB-KW"/>
</dbReference>
<evidence type="ECO:0000256" key="1">
    <source>
        <dbReference type="ARBA" id="ARBA00022603"/>
    </source>
</evidence>
<organism evidence="5 6">
    <name type="scientific">Nelumbo nucifera</name>
    <name type="common">Sacred lotus</name>
    <dbReference type="NCBI Taxonomy" id="4432"/>
    <lineage>
        <taxon>Eukaryota</taxon>
        <taxon>Viridiplantae</taxon>
        <taxon>Streptophyta</taxon>
        <taxon>Embryophyta</taxon>
        <taxon>Tracheophyta</taxon>
        <taxon>Spermatophyta</taxon>
        <taxon>Magnoliopsida</taxon>
        <taxon>Proteales</taxon>
        <taxon>Nelumbonaceae</taxon>
        <taxon>Nelumbo</taxon>
    </lineage>
</organism>
<keyword evidence="1" id="KW-0489">Methyltransferase</keyword>
<dbReference type="PANTHER" id="PTHR11746">
    <property type="entry name" value="O-METHYLTRANSFERASE"/>
    <property type="match status" value="1"/>
</dbReference>
<proteinExistence type="predicted"/>
<dbReference type="InterPro" id="IPR036388">
    <property type="entry name" value="WH-like_DNA-bd_sf"/>
</dbReference>
<dbReference type="EMBL" id="DUZY01000005">
    <property type="protein sequence ID" value="DAD41960.1"/>
    <property type="molecule type" value="Genomic_DNA"/>
</dbReference>
<dbReference type="Gene3D" id="1.10.10.10">
    <property type="entry name" value="Winged helix-like DNA-binding domain superfamily/Winged helix DNA-binding domain"/>
    <property type="match status" value="1"/>
</dbReference>
<dbReference type="InterPro" id="IPR012967">
    <property type="entry name" value="COMT_dimerisation"/>
</dbReference>
<protein>
    <recommendedName>
        <fullName evidence="4">O-methyltransferase dimerisation domain-containing protein</fullName>
    </recommendedName>
</protein>
<dbReference type="AlphaFoldDB" id="A0A822ZBR4"/>
<keyword evidence="6" id="KW-1185">Reference proteome</keyword>
<evidence type="ECO:0000313" key="5">
    <source>
        <dbReference type="EMBL" id="DAD41960.1"/>
    </source>
</evidence>
<sequence length="153" mass="17193">MALIISNHFETPNEEKEEENCILAAMQLASASVLPMALKVTTELDVFEIISKAGPDAYLSASEIVLHLHTENPDAATMLDRVLSLLTSYSVLKCSLVKRDNDQVERRYDLAPVCKFFTNSQDGVSLRPLLLLHQYCEKDSRYNECLKRDTTLG</sequence>
<evidence type="ECO:0000256" key="3">
    <source>
        <dbReference type="ARBA" id="ARBA00022691"/>
    </source>
</evidence>
<dbReference type="GO" id="GO:0046983">
    <property type="term" value="F:protein dimerization activity"/>
    <property type="evidence" value="ECO:0007669"/>
    <property type="project" value="InterPro"/>
</dbReference>